<evidence type="ECO:0000313" key="7">
    <source>
        <dbReference type="EMBL" id="EDO35063.1"/>
    </source>
</evidence>
<dbReference type="InterPro" id="IPR036116">
    <property type="entry name" value="FN3_sf"/>
</dbReference>
<evidence type="ECO:0000256" key="3">
    <source>
        <dbReference type="ARBA" id="ARBA00023157"/>
    </source>
</evidence>
<feature type="non-terminal residue" evidence="7">
    <location>
        <position position="100"/>
    </location>
</feature>
<keyword evidence="1" id="KW-0732">Signal</keyword>
<evidence type="ECO:0000256" key="1">
    <source>
        <dbReference type="ARBA" id="ARBA00022729"/>
    </source>
</evidence>
<dbReference type="InterPro" id="IPR050379">
    <property type="entry name" value="Type-I_Cytokine_Rcpt"/>
</dbReference>
<keyword evidence="8" id="KW-1185">Reference proteome</keyword>
<dbReference type="STRING" id="45351.A7SMI5"/>
<dbReference type="SUPFAM" id="SSF49265">
    <property type="entry name" value="Fibronectin type III"/>
    <property type="match status" value="1"/>
</dbReference>
<dbReference type="SMART" id="SM00060">
    <property type="entry name" value="FN3"/>
    <property type="match status" value="1"/>
</dbReference>
<dbReference type="PANTHER" id="PTHR23036">
    <property type="entry name" value="CYTOKINE RECEPTOR"/>
    <property type="match status" value="1"/>
</dbReference>
<gene>
    <name evidence="7" type="ORF">NEMVEDRAFT_v1g123737</name>
</gene>
<name>A7SMI5_NEMVE</name>
<dbReference type="InParanoid" id="A7SMI5"/>
<dbReference type="eggNOG" id="KOG4221">
    <property type="taxonomic scope" value="Eukaryota"/>
</dbReference>
<dbReference type="Proteomes" id="UP000001593">
    <property type="component" value="Unassembled WGS sequence"/>
</dbReference>
<dbReference type="PhylomeDB" id="A7SMI5"/>
<keyword evidence="5" id="KW-0325">Glycoprotein</keyword>
<dbReference type="EMBL" id="DS469709">
    <property type="protein sequence ID" value="EDO35063.1"/>
    <property type="molecule type" value="Genomic_DNA"/>
</dbReference>
<protein>
    <recommendedName>
        <fullName evidence="6">Fibronectin type-III domain-containing protein</fullName>
    </recommendedName>
</protein>
<feature type="domain" description="Fibronectin type-III" evidence="6">
    <location>
        <begin position="4"/>
        <end position="100"/>
    </location>
</feature>
<accession>A7SMI5</accession>
<keyword evidence="3" id="KW-1015">Disulfide bond</keyword>
<evidence type="ECO:0000313" key="8">
    <source>
        <dbReference type="Proteomes" id="UP000001593"/>
    </source>
</evidence>
<sequence>PGKAPTALRVESVTATTITVTWQPLSPLFTNGKLQGYHVIYKKKTADQGVIENMVSVNATILRMTLHGLEPLTTYKIWVAGFTSKGKGPGSKHTEATTLK</sequence>
<evidence type="ECO:0000256" key="5">
    <source>
        <dbReference type="ARBA" id="ARBA00023180"/>
    </source>
</evidence>
<dbReference type="InterPro" id="IPR003961">
    <property type="entry name" value="FN3_dom"/>
</dbReference>
<dbReference type="PANTHER" id="PTHR23036:SF151">
    <property type="entry name" value="FIBRONECTIN TYPE-III DOMAIN-CONTAINING PROTEIN"/>
    <property type="match status" value="1"/>
</dbReference>
<organism evidence="7 8">
    <name type="scientific">Nematostella vectensis</name>
    <name type="common">Starlet sea anemone</name>
    <dbReference type="NCBI Taxonomy" id="45351"/>
    <lineage>
        <taxon>Eukaryota</taxon>
        <taxon>Metazoa</taxon>
        <taxon>Cnidaria</taxon>
        <taxon>Anthozoa</taxon>
        <taxon>Hexacorallia</taxon>
        <taxon>Actiniaria</taxon>
        <taxon>Edwardsiidae</taxon>
        <taxon>Nematostella</taxon>
    </lineage>
</organism>
<evidence type="ECO:0000256" key="2">
    <source>
        <dbReference type="ARBA" id="ARBA00022737"/>
    </source>
</evidence>
<dbReference type="HOGENOM" id="CLU_085242_1_0_1"/>
<evidence type="ECO:0000256" key="4">
    <source>
        <dbReference type="ARBA" id="ARBA00023170"/>
    </source>
</evidence>
<dbReference type="CDD" id="cd00063">
    <property type="entry name" value="FN3"/>
    <property type="match status" value="1"/>
</dbReference>
<dbReference type="AlphaFoldDB" id="A7SMI5"/>
<reference evidence="7 8" key="1">
    <citation type="journal article" date="2007" name="Science">
        <title>Sea anemone genome reveals ancestral eumetazoan gene repertoire and genomic organization.</title>
        <authorList>
            <person name="Putnam N.H."/>
            <person name="Srivastava M."/>
            <person name="Hellsten U."/>
            <person name="Dirks B."/>
            <person name="Chapman J."/>
            <person name="Salamov A."/>
            <person name="Terry A."/>
            <person name="Shapiro H."/>
            <person name="Lindquist E."/>
            <person name="Kapitonov V.V."/>
            <person name="Jurka J."/>
            <person name="Genikhovich G."/>
            <person name="Grigoriev I.V."/>
            <person name="Lucas S.M."/>
            <person name="Steele R.E."/>
            <person name="Finnerty J.R."/>
            <person name="Technau U."/>
            <person name="Martindale M.Q."/>
            <person name="Rokhsar D.S."/>
        </authorList>
    </citation>
    <scope>NUCLEOTIDE SEQUENCE [LARGE SCALE GENOMIC DNA]</scope>
    <source>
        <strain evidence="8">CH2 X CH6</strain>
    </source>
</reference>
<proteinExistence type="predicted"/>
<evidence type="ECO:0000259" key="6">
    <source>
        <dbReference type="PROSITE" id="PS50853"/>
    </source>
</evidence>
<feature type="non-terminal residue" evidence="7">
    <location>
        <position position="1"/>
    </location>
</feature>
<dbReference type="InterPro" id="IPR013783">
    <property type="entry name" value="Ig-like_fold"/>
</dbReference>
<dbReference type="FunFam" id="2.60.40.10:FF:002803">
    <property type="entry name" value="Predicted protein"/>
    <property type="match status" value="1"/>
</dbReference>
<dbReference type="Gene3D" id="2.60.40.10">
    <property type="entry name" value="Immunoglobulins"/>
    <property type="match status" value="1"/>
</dbReference>
<keyword evidence="4" id="KW-0675">Receptor</keyword>
<dbReference type="Pfam" id="PF00041">
    <property type="entry name" value="fn3"/>
    <property type="match status" value="1"/>
</dbReference>
<dbReference type="PROSITE" id="PS50853">
    <property type="entry name" value="FN3"/>
    <property type="match status" value="1"/>
</dbReference>
<keyword evidence="2" id="KW-0677">Repeat</keyword>